<comment type="subunit">
    <text evidence="5">Part of the 50S ribosomal subunit; part of the 5S rRNA/L5/L18/L25 subcomplex. Contacts the 5S rRNA. Binds to the 5S rRNA independently of L5 and L18.</text>
</comment>
<dbReference type="EMBL" id="SJDT01000001">
    <property type="protein sequence ID" value="TBW23711.1"/>
    <property type="molecule type" value="Genomic_DNA"/>
</dbReference>
<evidence type="ECO:0000256" key="6">
    <source>
        <dbReference type="SAM" id="MobiDB-lite"/>
    </source>
</evidence>
<keyword evidence="3 5" id="KW-0689">Ribosomal protein</keyword>
<evidence type="ECO:0000256" key="2">
    <source>
        <dbReference type="ARBA" id="ARBA00022884"/>
    </source>
</evidence>
<dbReference type="OrthoDB" id="5242980at2"/>
<dbReference type="NCBIfam" id="TIGR00731">
    <property type="entry name" value="bL25_bact_ctc"/>
    <property type="match status" value="1"/>
</dbReference>
<evidence type="ECO:0000256" key="5">
    <source>
        <dbReference type="HAMAP-Rule" id="MF_01334"/>
    </source>
</evidence>
<dbReference type="InterPro" id="IPR001021">
    <property type="entry name" value="Ribosomal_bL25_long"/>
</dbReference>
<dbReference type="InterPro" id="IPR020930">
    <property type="entry name" value="Ribosomal_uL5_bac-type"/>
</dbReference>
<evidence type="ECO:0000259" key="7">
    <source>
        <dbReference type="Pfam" id="PF01386"/>
    </source>
</evidence>
<evidence type="ECO:0000259" key="8">
    <source>
        <dbReference type="Pfam" id="PF14693"/>
    </source>
</evidence>
<dbReference type="PANTHER" id="PTHR33284:SF1">
    <property type="entry name" value="RIBOSOMAL PROTEIN L25_GLN-TRNA SYNTHETASE, ANTI-CODON-BINDING DOMAIN-CONTAINING PROTEIN"/>
    <property type="match status" value="1"/>
</dbReference>
<dbReference type="GO" id="GO:0008097">
    <property type="term" value="F:5S rRNA binding"/>
    <property type="evidence" value="ECO:0007669"/>
    <property type="project" value="InterPro"/>
</dbReference>
<evidence type="ECO:0000313" key="9">
    <source>
        <dbReference type="EMBL" id="TBW23711.1"/>
    </source>
</evidence>
<dbReference type="Pfam" id="PF01386">
    <property type="entry name" value="Ribosomal_L25p"/>
    <property type="match status" value="1"/>
</dbReference>
<organism evidence="9 10">
    <name type="scientific">Arcanobacterium bovis</name>
    <dbReference type="NCBI Taxonomy" id="2529275"/>
    <lineage>
        <taxon>Bacteria</taxon>
        <taxon>Bacillati</taxon>
        <taxon>Actinomycetota</taxon>
        <taxon>Actinomycetes</taxon>
        <taxon>Actinomycetales</taxon>
        <taxon>Actinomycetaceae</taxon>
        <taxon>Arcanobacterium</taxon>
    </lineage>
</organism>
<dbReference type="NCBIfam" id="NF004131">
    <property type="entry name" value="PRK05618.2-1"/>
    <property type="match status" value="1"/>
</dbReference>
<dbReference type="Proteomes" id="UP000293036">
    <property type="component" value="Unassembled WGS sequence"/>
</dbReference>
<dbReference type="Gene3D" id="2.170.120.20">
    <property type="entry name" value="Ribosomal protein L25, beta domain"/>
    <property type="match status" value="1"/>
</dbReference>
<feature type="domain" description="Large ribosomal subunit protein bL25 L25" evidence="7">
    <location>
        <begin position="5"/>
        <end position="90"/>
    </location>
</feature>
<dbReference type="AlphaFoldDB" id="A0A4Q9V249"/>
<sequence>MADVIKAEKRESFGKGASRQLRRENRTPAVLYGFDADPLHLSFDAHEIFMAVRGNANALLTIELDGKKQLALVKDVQRNPLSRIIEHVDLLRVKANQKVDVEVPIVTEGEPFAGAVAAVELLTLPVLAPANAIPEQITVSVEGVEDGTTIRVADLELPEDVETSVDPEAPVIAVSIPVVELEEETEAGEEAEEAEATEAE</sequence>
<keyword evidence="2 5" id="KW-0694">RNA-binding</keyword>
<dbReference type="CDD" id="cd00495">
    <property type="entry name" value="Ribosomal_L25_TL5_CTC"/>
    <property type="match status" value="1"/>
</dbReference>
<reference evidence="9 10" key="1">
    <citation type="submission" date="2019-02" db="EMBL/GenBank/DDBJ databases">
        <title>Arcanobacterium bovis sp. nov., isolated from the milk of a cow with mastitis.</title>
        <authorList>
            <person name="Sammra O."/>
            <person name="Foster G."/>
            <person name="Hassan A."/>
            <person name="Alssahen M."/>
            <person name="Laemmler C."/>
            <person name="Borowiak M."/>
            <person name="Malorny B."/>
            <person name="Abdulmawjood A."/>
        </authorList>
    </citation>
    <scope>NUCLEOTIDE SEQUENCE [LARGE SCALE GENOMIC DNA]</scope>
    <source>
        <strain evidence="9 10">C605018/01/1</strain>
    </source>
</reference>
<dbReference type="Pfam" id="PF14693">
    <property type="entry name" value="Ribosomal_TL5_C"/>
    <property type="match status" value="1"/>
</dbReference>
<dbReference type="GO" id="GO:0006412">
    <property type="term" value="P:translation"/>
    <property type="evidence" value="ECO:0007669"/>
    <property type="project" value="UniProtKB-UniRule"/>
</dbReference>
<dbReference type="SUPFAM" id="SSF50715">
    <property type="entry name" value="Ribosomal protein L25-like"/>
    <property type="match status" value="1"/>
</dbReference>
<evidence type="ECO:0000256" key="3">
    <source>
        <dbReference type="ARBA" id="ARBA00022980"/>
    </source>
</evidence>
<dbReference type="GO" id="GO:0003735">
    <property type="term" value="F:structural constituent of ribosome"/>
    <property type="evidence" value="ECO:0007669"/>
    <property type="project" value="InterPro"/>
</dbReference>
<accession>A0A4Q9V249</accession>
<keyword evidence="4 5" id="KW-0687">Ribonucleoprotein</keyword>
<keyword evidence="10" id="KW-1185">Reference proteome</keyword>
<comment type="function">
    <text evidence="5">This is one of the proteins that binds to the 5S RNA in the ribosome where it forms part of the central protuberance.</text>
</comment>
<protein>
    <recommendedName>
        <fullName evidence="5">Large ribosomal subunit protein bL25</fullName>
    </recommendedName>
    <alternativeName>
        <fullName evidence="5">General stress protein CTC</fullName>
    </alternativeName>
</protein>
<evidence type="ECO:0000313" key="10">
    <source>
        <dbReference type="Proteomes" id="UP000293036"/>
    </source>
</evidence>
<evidence type="ECO:0000256" key="4">
    <source>
        <dbReference type="ARBA" id="ARBA00023274"/>
    </source>
</evidence>
<dbReference type="GO" id="GO:0022625">
    <property type="term" value="C:cytosolic large ribosomal subunit"/>
    <property type="evidence" value="ECO:0007669"/>
    <property type="project" value="TreeGrafter"/>
</dbReference>
<dbReference type="PANTHER" id="PTHR33284">
    <property type="entry name" value="RIBOSOMAL PROTEIN L25/GLN-TRNA SYNTHETASE, ANTI-CODON-BINDING DOMAIN-CONTAINING PROTEIN"/>
    <property type="match status" value="1"/>
</dbReference>
<proteinExistence type="inferred from homology"/>
<name>A0A4Q9V249_9ACTO</name>
<dbReference type="InterPro" id="IPR020056">
    <property type="entry name" value="Rbsml_bL25/Gln-tRNA_synth_N"/>
</dbReference>
<dbReference type="InterPro" id="IPR011035">
    <property type="entry name" value="Ribosomal_bL25/Gln-tRNA_synth"/>
</dbReference>
<comment type="similarity">
    <text evidence="5">Belongs to the bacterial ribosomal protein bL25 family. CTC subfamily.</text>
</comment>
<feature type="domain" description="Large ribosomal subunit protein bL25 beta" evidence="8">
    <location>
        <begin position="98"/>
        <end position="177"/>
    </location>
</feature>
<dbReference type="InterPro" id="IPR037121">
    <property type="entry name" value="Ribosomal_bL25_C"/>
</dbReference>
<dbReference type="RefSeq" id="WP_131279161.1">
    <property type="nucleotide sequence ID" value="NZ_JBHSLR010000009.1"/>
</dbReference>
<comment type="caution">
    <text evidence="9">The sequence shown here is derived from an EMBL/GenBank/DDBJ whole genome shotgun (WGS) entry which is preliminary data.</text>
</comment>
<dbReference type="InterPro" id="IPR020057">
    <property type="entry name" value="Ribosomal_bL25_b-dom"/>
</dbReference>
<feature type="region of interest" description="Disordered" evidence="6">
    <location>
        <begin position="181"/>
        <end position="200"/>
    </location>
</feature>
<dbReference type="HAMAP" id="MF_01334">
    <property type="entry name" value="Ribosomal_bL25_CTC"/>
    <property type="match status" value="1"/>
</dbReference>
<dbReference type="Gene3D" id="2.40.240.10">
    <property type="entry name" value="Ribosomal Protein L25, Chain P"/>
    <property type="match status" value="1"/>
</dbReference>
<keyword evidence="1 5" id="KW-0699">rRNA-binding</keyword>
<gene>
    <name evidence="5" type="primary">rplY</name>
    <name evidence="5" type="synonym">ctc</name>
    <name evidence="9" type="ORF">EZJ44_00800</name>
</gene>
<evidence type="ECO:0000256" key="1">
    <source>
        <dbReference type="ARBA" id="ARBA00022730"/>
    </source>
</evidence>
<dbReference type="InterPro" id="IPR029751">
    <property type="entry name" value="Ribosomal_L25_dom"/>
</dbReference>